<evidence type="ECO:0000259" key="1">
    <source>
        <dbReference type="Pfam" id="PF16787"/>
    </source>
</evidence>
<dbReference type="AlphaFoldDB" id="A0A163JIF4"/>
<organism evidence="2">
    <name type="scientific">Absidia glauca</name>
    <name type="common">Pin mould</name>
    <dbReference type="NCBI Taxonomy" id="4829"/>
    <lineage>
        <taxon>Eukaryota</taxon>
        <taxon>Fungi</taxon>
        <taxon>Fungi incertae sedis</taxon>
        <taxon>Mucoromycota</taxon>
        <taxon>Mucoromycotina</taxon>
        <taxon>Mucoromycetes</taxon>
        <taxon>Mucorales</taxon>
        <taxon>Cunninghamellaceae</taxon>
        <taxon>Absidia</taxon>
    </lineage>
</organism>
<dbReference type="EMBL" id="LT553527">
    <property type="protein sequence ID" value="SAM01496.1"/>
    <property type="molecule type" value="Genomic_DNA"/>
</dbReference>
<evidence type="ECO:0000313" key="3">
    <source>
        <dbReference type="Proteomes" id="UP000078561"/>
    </source>
</evidence>
<sequence length="125" mass="13937">MVQSLADFPTNSRSFHLALTSLDPSTSLCKKLFPAIDEWHDRLVTKKLGPDNNNSIQPTAAVNAFVQAIMLLRKTFIQGSVLMTKPLPCHSIWQHLIFSDPAYLSLKREANIIALKCSSILTLKC</sequence>
<dbReference type="Pfam" id="PF16787">
    <property type="entry name" value="NDC10_II"/>
    <property type="match status" value="1"/>
</dbReference>
<name>A0A163JIF4_ABSGL</name>
<keyword evidence="3" id="KW-1185">Reference proteome</keyword>
<dbReference type="OrthoDB" id="120763at2759"/>
<protein>
    <recommendedName>
        <fullName evidence="1">Ndc10 domain-containing protein</fullName>
    </recommendedName>
</protein>
<dbReference type="InParanoid" id="A0A163JIF4"/>
<dbReference type="InterPro" id="IPR038279">
    <property type="entry name" value="Ndc10_dom2_sf"/>
</dbReference>
<reference evidence="2" key="1">
    <citation type="submission" date="2016-04" db="EMBL/GenBank/DDBJ databases">
        <authorList>
            <person name="Evans L.H."/>
            <person name="Alamgir A."/>
            <person name="Owens N."/>
            <person name="Weber N.D."/>
            <person name="Virtaneva K."/>
            <person name="Barbian K."/>
            <person name="Babar A."/>
            <person name="Rosenke K."/>
        </authorList>
    </citation>
    <scope>NUCLEOTIDE SEQUENCE [LARGE SCALE GENOMIC DNA]</scope>
    <source>
        <strain evidence="2">CBS 101.48</strain>
    </source>
</reference>
<evidence type="ECO:0000313" key="2">
    <source>
        <dbReference type="EMBL" id="SAM01496.1"/>
    </source>
</evidence>
<accession>A0A163JIF4</accession>
<proteinExistence type="predicted"/>
<dbReference type="GO" id="GO:0003677">
    <property type="term" value="F:DNA binding"/>
    <property type="evidence" value="ECO:0007669"/>
    <property type="project" value="InterPro"/>
</dbReference>
<gene>
    <name evidence="2" type="primary">ABSGL_07237.1 scaffold 8717</name>
</gene>
<dbReference type="InterPro" id="IPR031872">
    <property type="entry name" value="NDC10_II"/>
</dbReference>
<feature type="domain" description="Ndc10" evidence="1">
    <location>
        <begin position="6"/>
        <end position="103"/>
    </location>
</feature>
<dbReference type="Proteomes" id="UP000078561">
    <property type="component" value="Unassembled WGS sequence"/>
</dbReference>
<dbReference type="Gene3D" id="1.10.443.20">
    <property type="entry name" value="Centromere DNA-binding protein complex CBF3 subunit, domain 2"/>
    <property type="match status" value="1"/>
</dbReference>